<proteinExistence type="predicted"/>
<reference evidence="1" key="1">
    <citation type="journal article" date="2014" name="Int. J. Syst. Evol. Microbiol.">
        <title>Complete genome sequence of Corynebacterium casei LMG S-19264T (=DSM 44701T), isolated from a smear-ripened cheese.</title>
        <authorList>
            <consortium name="US DOE Joint Genome Institute (JGI-PGF)"/>
            <person name="Walter F."/>
            <person name="Albersmeier A."/>
            <person name="Kalinowski J."/>
            <person name="Ruckert C."/>
        </authorList>
    </citation>
    <scope>NUCLEOTIDE SEQUENCE</scope>
    <source>
        <strain evidence="1">JCM 19831</strain>
    </source>
</reference>
<dbReference type="InterPro" id="IPR036291">
    <property type="entry name" value="NAD(P)-bd_dom_sf"/>
</dbReference>
<dbReference type="Gene3D" id="3.40.50.720">
    <property type="entry name" value="NAD(P)-binding Rossmann-like Domain"/>
    <property type="match status" value="1"/>
</dbReference>
<keyword evidence="2" id="KW-1185">Reference proteome</keyword>
<dbReference type="Proteomes" id="UP000642070">
    <property type="component" value="Unassembled WGS sequence"/>
</dbReference>
<accession>A0A917TNI3</accession>
<dbReference type="InterPro" id="IPR002347">
    <property type="entry name" value="SDR_fam"/>
</dbReference>
<reference evidence="1" key="2">
    <citation type="submission" date="2020-09" db="EMBL/GenBank/DDBJ databases">
        <authorList>
            <person name="Sun Q."/>
            <person name="Ohkuma M."/>
        </authorList>
    </citation>
    <scope>NUCLEOTIDE SEQUENCE</scope>
    <source>
        <strain evidence="1">JCM 19831</strain>
    </source>
</reference>
<dbReference type="SUPFAM" id="SSF51735">
    <property type="entry name" value="NAD(P)-binding Rossmann-fold domains"/>
    <property type="match status" value="1"/>
</dbReference>
<protein>
    <recommendedName>
        <fullName evidence="3">SDR family NAD(P)-dependent oxidoreductase</fullName>
    </recommendedName>
</protein>
<dbReference type="EMBL" id="BMPI01000014">
    <property type="protein sequence ID" value="GGM28887.1"/>
    <property type="molecule type" value="Genomic_DNA"/>
</dbReference>
<evidence type="ECO:0000313" key="2">
    <source>
        <dbReference type="Proteomes" id="UP000642070"/>
    </source>
</evidence>
<sequence length="57" mass="5867">MNNALGGKVTLVTGGSRGIGKAIAERLAGGKADLAITCRESRERAEAVADGIRAQER</sequence>
<evidence type="ECO:0008006" key="3">
    <source>
        <dbReference type="Google" id="ProtNLM"/>
    </source>
</evidence>
<comment type="caution">
    <text evidence="1">The sequence shown here is derived from an EMBL/GenBank/DDBJ whole genome shotgun (WGS) entry which is preliminary data.</text>
</comment>
<gene>
    <name evidence="1" type="ORF">GCM10007977_032660</name>
</gene>
<name>A0A917TNI3_9ACTN</name>
<organism evidence="1 2">
    <name type="scientific">Dactylosporangium sucinum</name>
    <dbReference type="NCBI Taxonomy" id="1424081"/>
    <lineage>
        <taxon>Bacteria</taxon>
        <taxon>Bacillati</taxon>
        <taxon>Actinomycetota</taxon>
        <taxon>Actinomycetes</taxon>
        <taxon>Micromonosporales</taxon>
        <taxon>Micromonosporaceae</taxon>
        <taxon>Dactylosporangium</taxon>
    </lineage>
</organism>
<dbReference type="RefSeq" id="WP_229835176.1">
    <property type="nucleotide sequence ID" value="NZ_BMPI01000014.1"/>
</dbReference>
<dbReference type="Pfam" id="PF00106">
    <property type="entry name" value="adh_short"/>
    <property type="match status" value="1"/>
</dbReference>
<dbReference type="AlphaFoldDB" id="A0A917TNI3"/>
<evidence type="ECO:0000313" key="1">
    <source>
        <dbReference type="EMBL" id="GGM28887.1"/>
    </source>
</evidence>